<keyword evidence="2" id="KW-0489">Methyltransferase</keyword>
<sequence>MNLKKIKDILKLNESFYQSISEEFSRSRQKPWKGWDRAVEKAFEALGSNDKKIKVLDLGCGNGRFYDFINNKNMNIEYVGIDTNNDFIKRRANKTKNASFVKGDVIQDLNNIKEKYNIIAAFGLTHHIPSQSLRFTWFNKLSNLLDKKGVLILTFWRFKDKPGDYFLRWKERKDIKRYCHQYSNKELDKVIKTYEEKGLKLIDKFISDKENLYLIFGNI</sequence>
<evidence type="ECO:0000313" key="2">
    <source>
        <dbReference type="EMBL" id="NMB91670.1"/>
    </source>
</evidence>
<reference evidence="2 3" key="1">
    <citation type="journal article" date="2020" name="Biotechnol. Biofuels">
        <title>New insights from the biogas microbiome by comprehensive genome-resolved metagenomics of nearly 1600 species originating from multiple anaerobic digesters.</title>
        <authorList>
            <person name="Campanaro S."/>
            <person name="Treu L."/>
            <person name="Rodriguez-R L.M."/>
            <person name="Kovalovszki A."/>
            <person name="Ziels R.M."/>
            <person name="Maus I."/>
            <person name="Zhu X."/>
            <person name="Kougias P.G."/>
            <person name="Basile A."/>
            <person name="Luo G."/>
            <person name="Schluter A."/>
            <person name="Konstantinidis K.T."/>
            <person name="Angelidaki I."/>
        </authorList>
    </citation>
    <scope>NUCLEOTIDE SEQUENCE [LARGE SCALE GENOMIC DNA]</scope>
    <source>
        <strain evidence="2">AS27yjCOA_202</strain>
    </source>
</reference>
<dbReference type="CDD" id="cd02440">
    <property type="entry name" value="AdoMet_MTases"/>
    <property type="match status" value="1"/>
</dbReference>
<gene>
    <name evidence="2" type="ORF">GYA37_02370</name>
</gene>
<dbReference type="GO" id="GO:0032259">
    <property type="term" value="P:methylation"/>
    <property type="evidence" value="ECO:0007669"/>
    <property type="project" value="UniProtKB-KW"/>
</dbReference>
<evidence type="ECO:0000259" key="1">
    <source>
        <dbReference type="Pfam" id="PF13847"/>
    </source>
</evidence>
<dbReference type="EMBL" id="JAAZNV010000007">
    <property type="protein sequence ID" value="NMB91670.1"/>
    <property type="molecule type" value="Genomic_DNA"/>
</dbReference>
<dbReference type="AlphaFoldDB" id="A0A7X9HSY7"/>
<dbReference type="PANTHER" id="PTHR43861">
    <property type="entry name" value="TRANS-ACONITATE 2-METHYLTRANSFERASE-RELATED"/>
    <property type="match status" value="1"/>
</dbReference>
<dbReference type="Proteomes" id="UP000590542">
    <property type="component" value="Unassembled WGS sequence"/>
</dbReference>
<name>A0A7X9HSY7_UNCKA</name>
<dbReference type="Gene3D" id="3.40.50.150">
    <property type="entry name" value="Vaccinia Virus protein VP39"/>
    <property type="match status" value="1"/>
</dbReference>
<keyword evidence="2" id="KW-0808">Transferase</keyword>
<organism evidence="2 3">
    <name type="scientific">candidate division WWE3 bacterium</name>
    <dbReference type="NCBI Taxonomy" id="2053526"/>
    <lineage>
        <taxon>Bacteria</taxon>
        <taxon>Katanobacteria</taxon>
    </lineage>
</organism>
<protein>
    <submittedName>
        <fullName evidence="2">Class I SAM-dependent methyltransferase</fullName>
    </submittedName>
</protein>
<dbReference type="GO" id="GO:0008168">
    <property type="term" value="F:methyltransferase activity"/>
    <property type="evidence" value="ECO:0007669"/>
    <property type="project" value="UniProtKB-KW"/>
</dbReference>
<proteinExistence type="predicted"/>
<dbReference type="SUPFAM" id="SSF53335">
    <property type="entry name" value="S-adenosyl-L-methionine-dependent methyltransferases"/>
    <property type="match status" value="1"/>
</dbReference>
<comment type="caution">
    <text evidence="2">The sequence shown here is derived from an EMBL/GenBank/DDBJ whole genome shotgun (WGS) entry which is preliminary data.</text>
</comment>
<dbReference type="InterPro" id="IPR029063">
    <property type="entry name" value="SAM-dependent_MTases_sf"/>
</dbReference>
<dbReference type="Pfam" id="PF13847">
    <property type="entry name" value="Methyltransf_31"/>
    <property type="match status" value="1"/>
</dbReference>
<accession>A0A7X9HSY7</accession>
<feature type="domain" description="Methyltransferase" evidence="1">
    <location>
        <begin position="50"/>
        <end position="157"/>
    </location>
</feature>
<dbReference type="InterPro" id="IPR025714">
    <property type="entry name" value="Methyltranfer_dom"/>
</dbReference>
<evidence type="ECO:0000313" key="3">
    <source>
        <dbReference type="Proteomes" id="UP000590542"/>
    </source>
</evidence>